<protein>
    <submittedName>
        <fullName evidence="3">Cell division cycle-associated protein 3-like</fullName>
    </submittedName>
</protein>
<dbReference type="InterPro" id="IPR038832">
    <property type="entry name" value="CDCA3"/>
</dbReference>
<sequence length="370" mass="41117">MGNYASKVVEEIKEEKTESCSVPTTPILTPKVKILSEFDPRSPSTNIVRTPIQKLSSPNDSGIKENECDSFNIGSPVPKMLLQDPRSPTYEYMRTPIVVSANSCENQAVTKNLEGVRKTLTLITPKKISDMSSHVPPKLLESSPVTAKPNDNKRKSMVGVLETNLDYVETNIDEVITNKVALVDEETVESKESASDLKIKFFEQKTNEDNFEAASSSNGDASLNNTDNKRVIVDDDGLIIKSSSTVEEDEPTPKIDEAAPKVQDKVQSSEQEFAKKIATLIYTDEDSVLVNRQSKKQKECNRNPLGIRNGVPKLKVSDKPRKNEFSTCKIPIYRNKLSTQCENTPPKSMANVKAHRSKVAQWDSDNTLII</sequence>
<evidence type="ECO:0000256" key="1">
    <source>
        <dbReference type="SAM" id="MobiDB-lite"/>
    </source>
</evidence>
<evidence type="ECO:0000313" key="2">
    <source>
        <dbReference type="Proteomes" id="UP000695000"/>
    </source>
</evidence>
<gene>
    <name evidence="3" type="primary">LOC108563523</name>
</gene>
<dbReference type="RefSeq" id="XP_017777711.1">
    <property type="nucleotide sequence ID" value="XM_017922222.1"/>
</dbReference>
<evidence type="ECO:0000313" key="3">
    <source>
        <dbReference type="RefSeq" id="XP_017777711.1"/>
    </source>
</evidence>
<organism evidence="2 3">
    <name type="scientific">Nicrophorus vespilloides</name>
    <name type="common">Boreal carrion beetle</name>
    <dbReference type="NCBI Taxonomy" id="110193"/>
    <lineage>
        <taxon>Eukaryota</taxon>
        <taxon>Metazoa</taxon>
        <taxon>Ecdysozoa</taxon>
        <taxon>Arthropoda</taxon>
        <taxon>Hexapoda</taxon>
        <taxon>Insecta</taxon>
        <taxon>Pterygota</taxon>
        <taxon>Neoptera</taxon>
        <taxon>Endopterygota</taxon>
        <taxon>Coleoptera</taxon>
        <taxon>Polyphaga</taxon>
        <taxon>Staphyliniformia</taxon>
        <taxon>Silphidae</taxon>
        <taxon>Nicrophorinae</taxon>
        <taxon>Nicrophorus</taxon>
    </lineage>
</organism>
<dbReference type="GeneID" id="108563523"/>
<dbReference type="PANTHER" id="PTHR34756">
    <property type="entry name" value="CELL DIVISION CYCLE-ASSOCIATED PROTEIN 3"/>
    <property type="match status" value="1"/>
</dbReference>
<dbReference type="Proteomes" id="UP000695000">
    <property type="component" value="Unplaced"/>
</dbReference>
<name>A0ABM1MT11_NICVS</name>
<keyword evidence="2" id="KW-1185">Reference proteome</keyword>
<dbReference type="PANTHER" id="PTHR34756:SF1">
    <property type="entry name" value="CELL DIVISION CYCLE-ASSOCIATED PROTEIN 3"/>
    <property type="match status" value="1"/>
</dbReference>
<accession>A0ABM1MT11</accession>
<feature type="region of interest" description="Disordered" evidence="1">
    <location>
        <begin position="131"/>
        <end position="151"/>
    </location>
</feature>
<feature type="region of interest" description="Disordered" evidence="1">
    <location>
        <begin position="301"/>
        <end position="320"/>
    </location>
</feature>
<reference evidence="3" key="1">
    <citation type="submission" date="2025-08" db="UniProtKB">
        <authorList>
            <consortium name="RefSeq"/>
        </authorList>
    </citation>
    <scope>IDENTIFICATION</scope>
    <source>
        <tissue evidence="3">Whole Larva</tissue>
    </source>
</reference>
<proteinExistence type="predicted"/>